<feature type="compositionally biased region" description="Polar residues" evidence="1">
    <location>
        <begin position="434"/>
        <end position="457"/>
    </location>
</feature>
<gene>
    <name evidence="2" type="ORF">BKCO1_3000186</name>
</gene>
<feature type="compositionally biased region" description="Polar residues" evidence="1">
    <location>
        <begin position="499"/>
        <end position="523"/>
    </location>
</feature>
<evidence type="ECO:0000313" key="3">
    <source>
        <dbReference type="Proteomes" id="UP000183809"/>
    </source>
</evidence>
<dbReference type="Proteomes" id="UP000183809">
    <property type="component" value="Unassembled WGS sequence"/>
</dbReference>
<feature type="region of interest" description="Disordered" evidence="1">
    <location>
        <begin position="1"/>
        <end position="55"/>
    </location>
</feature>
<feature type="region of interest" description="Disordered" evidence="1">
    <location>
        <begin position="78"/>
        <end position="110"/>
    </location>
</feature>
<organism evidence="2 3">
    <name type="scientific">Diplodia corticola</name>
    <dbReference type="NCBI Taxonomy" id="236234"/>
    <lineage>
        <taxon>Eukaryota</taxon>
        <taxon>Fungi</taxon>
        <taxon>Dikarya</taxon>
        <taxon>Ascomycota</taxon>
        <taxon>Pezizomycotina</taxon>
        <taxon>Dothideomycetes</taxon>
        <taxon>Dothideomycetes incertae sedis</taxon>
        <taxon>Botryosphaeriales</taxon>
        <taxon>Botryosphaeriaceae</taxon>
        <taxon>Diplodia</taxon>
    </lineage>
</organism>
<evidence type="ECO:0000256" key="1">
    <source>
        <dbReference type="SAM" id="MobiDB-lite"/>
    </source>
</evidence>
<dbReference type="GeneID" id="31014342"/>
<reference evidence="2 3" key="1">
    <citation type="submission" date="2016-10" db="EMBL/GenBank/DDBJ databases">
        <title>Proteomics and genomics reveal pathogen-plant mechanisms compatible with a hemibiotrophic lifestyle of Diplodia corticola.</title>
        <authorList>
            <person name="Fernandes I."/>
            <person name="De Jonge R."/>
            <person name="Van De Peer Y."/>
            <person name="Devreese B."/>
            <person name="Alves A."/>
            <person name="Esteves A.C."/>
        </authorList>
    </citation>
    <scope>NUCLEOTIDE SEQUENCE [LARGE SCALE GENOMIC DNA]</scope>
    <source>
        <strain evidence="2 3">CBS 112549</strain>
    </source>
</reference>
<feature type="compositionally biased region" description="Low complexity" evidence="1">
    <location>
        <begin position="17"/>
        <end position="37"/>
    </location>
</feature>
<protein>
    <submittedName>
        <fullName evidence="2">Uncharacterized protein</fullName>
    </submittedName>
</protein>
<dbReference type="OrthoDB" id="3946685at2759"/>
<feature type="compositionally biased region" description="Low complexity" evidence="1">
    <location>
        <begin position="78"/>
        <end position="99"/>
    </location>
</feature>
<name>A0A1J9RB60_9PEZI</name>
<dbReference type="EMBL" id="MNUE01000003">
    <property type="protein sequence ID" value="OJD38846.1"/>
    <property type="molecule type" value="Genomic_DNA"/>
</dbReference>
<feature type="region of interest" description="Disordered" evidence="1">
    <location>
        <begin position="429"/>
        <end position="530"/>
    </location>
</feature>
<sequence>MPDQQPRTHPVAEARVSPSASAQPSLLPTATSTASNTSGGGVLVPNTSIADESARRCSRQLAAGTYDPHFNTFNFTSRSKTASHTASTSDSSDSSDSIDQPPTWPTTATPIHPLQQAQHQYLPPHVRLHNDIPRNHDNPVTDYITPPTHGADPLDITSFHPLQAWAAPSNLPIGLGLLEQPAPPIYQSAASTVPLPLFRDNHGPPVTGALGQPLYDLLILPPSISTAVEPWRVAMWLCYEPCATLFDVTARMRVVSTMGRLQAVQDALAEAVVAWCEGNAGMAFHRPLAAGRGGGGGVTERDVRIVGELGMERVARNCVWELWRGCAVRGVFVRQPGGEGAMWATAVWEVEVEGGVRGRKTALAVWEGKRREAERYGVECGEMVEVVEDSFCMWLMGSGAPRERPTPADVLAMGGGDVEWALGRWNVQPAARPGSQQGNQKRPVPQTASPAESSNSHALPGTDANTDQTATANHGRPQRSPSAAHTANFDPALRFGSQAPANHNSTVWSHSNIHLPQNPSQNQDVEHERS</sequence>
<dbReference type="AlphaFoldDB" id="A0A1J9RB60"/>
<dbReference type="RefSeq" id="XP_020134457.1">
    <property type="nucleotide sequence ID" value="XM_020274081.1"/>
</dbReference>
<proteinExistence type="predicted"/>
<accession>A0A1J9RB60</accession>
<evidence type="ECO:0000313" key="2">
    <source>
        <dbReference type="EMBL" id="OJD38846.1"/>
    </source>
</evidence>
<feature type="compositionally biased region" description="Low complexity" evidence="1">
    <location>
        <begin position="462"/>
        <end position="473"/>
    </location>
</feature>
<comment type="caution">
    <text evidence="2">The sequence shown here is derived from an EMBL/GenBank/DDBJ whole genome shotgun (WGS) entry which is preliminary data.</text>
</comment>
<keyword evidence="3" id="KW-1185">Reference proteome</keyword>